<dbReference type="AlphaFoldDB" id="A0A2T9ZG89"/>
<sequence length="280" mass="32769">MTSIQRFITTWSFDDYINTLNQSHISEASYIVTGNIYPKFDDSNSDKWSFEADILKNDEFKKNRDQASSIHNSLKHIVCVDDVMFGSFEGTDFVYDPKEVAEKAISFADKYGFQGVCVNFRKGVLKIKEPVVKFFEEIQNKRPDMTKVIKMAYHFSDYKELNFNEHKVPVDYFISEHYFMDGVTSYPTIPSYLKRSDSNNYQSLISYIGNDLGKKKGYQEAYDRLVFLNLKYSKEKNILMLFDNYESIYDKLNFFNQTIGGLNVNSHFYKGFTKLSERPC</sequence>
<dbReference type="Proteomes" id="UP000245609">
    <property type="component" value="Unassembled WGS sequence"/>
</dbReference>
<keyword evidence="2" id="KW-1185">Reference proteome</keyword>
<dbReference type="EMBL" id="MBFS01000211">
    <property type="protein sequence ID" value="PVV03612.1"/>
    <property type="molecule type" value="Genomic_DNA"/>
</dbReference>
<accession>A0A2T9ZG89</accession>
<reference evidence="1 2" key="1">
    <citation type="journal article" date="2018" name="MBio">
        <title>Comparative Genomics Reveals the Core Gene Toolbox for the Fungus-Insect Symbiosis.</title>
        <authorList>
            <person name="Wang Y."/>
            <person name="Stata M."/>
            <person name="Wang W."/>
            <person name="Stajich J.E."/>
            <person name="White M.M."/>
            <person name="Moncalvo J.M."/>
        </authorList>
    </citation>
    <scope>NUCLEOTIDE SEQUENCE [LARGE SCALE GENOMIC DNA]</scope>
    <source>
        <strain evidence="1 2">SC-DP-2</strain>
    </source>
</reference>
<evidence type="ECO:0000313" key="2">
    <source>
        <dbReference type="Proteomes" id="UP000245609"/>
    </source>
</evidence>
<protein>
    <submittedName>
        <fullName evidence="1">Uncharacterized protein</fullName>
    </submittedName>
</protein>
<name>A0A2T9ZG89_9FUNG</name>
<proteinExistence type="predicted"/>
<organism evidence="1 2">
    <name type="scientific">Smittium megazygosporum</name>
    <dbReference type="NCBI Taxonomy" id="133381"/>
    <lineage>
        <taxon>Eukaryota</taxon>
        <taxon>Fungi</taxon>
        <taxon>Fungi incertae sedis</taxon>
        <taxon>Zoopagomycota</taxon>
        <taxon>Kickxellomycotina</taxon>
        <taxon>Harpellomycetes</taxon>
        <taxon>Harpellales</taxon>
        <taxon>Legeriomycetaceae</taxon>
        <taxon>Smittium</taxon>
    </lineage>
</organism>
<gene>
    <name evidence="1" type="ORF">BB560_001902</name>
</gene>
<evidence type="ECO:0000313" key="1">
    <source>
        <dbReference type="EMBL" id="PVV03612.1"/>
    </source>
</evidence>
<comment type="caution">
    <text evidence="1">The sequence shown here is derived from an EMBL/GenBank/DDBJ whole genome shotgun (WGS) entry which is preliminary data.</text>
</comment>